<evidence type="ECO:0000313" key="3">
    <source>
        <dbReference type="EMBL" id="KAJ7743451.1"/>
    </source>
</evidence>
<feature type="region of interest" description="Disordered" evidence="1">
    <location>
        <begin position="1"/>
        <end position="28"/>
    </location>
</feature>
<evidence type="ECO:0000259" key="2">
    <source>
        <dbReference type="Pfam" id="PF08386"/>
    </source>
</evidence>
<name>A0AAD7IKJ9_9AGAR</name>
<evidence type="ECO:0000256" key="1">
    <source>
        <dbReference type="SAM" id="MobiDB-lite"/>
    </source>
</evidence>
<gene>
    <name evidence="3" type="ORF">DFH07DRAFT_964088</name>
</gene>
<protein>
    <submittedName>
        <fullName evidence="3">TAP-like protein-domain-containing protein</fullName>
    </submittedName>
</protein>
<reference evidence="3" key="1">
    <citation type="submission" date="2023-03" db="EMBL/GenBank/DDBJ databases">
        <title>Massive genome expansion in bonnet fungi (Mycena s.s.) driven by repeated elements and novel gene families across ecological guilds.</title>
        <authorList>
            <consortium name="Lawrence Berkeley National Laboratory"/>
            <person name="Harder C.B."/>
            <person name="Miyauchi S."/>
            <person name="Viragh M."/>
            <person name="Kuo A."/>
            <person name="Thoen E."/>
            <person name="Andreopoulos B."/>
            <person name="Lu D."/>
            <person name="Skrede I."/>
            <person name="Drula E."/>
            <person name="Henrissat B."/>
            <person name="Morin E."/>
            <person name="Kohler A."/>
            <person name="Barry K."/>
            <person name="LaButti K."/>
            <person name="Morin E."/>
            <person name="Salamov A."/>
            <person name="Lipzen A."/>
            <person name="Mereny Z."/>
            <person name="Hegedus B."/>
            <person name="Baldrian P."/>
            <person name="Stursova M."/>
            <person name="Weitz H."/>
            <person name="Taylor A."/>
            <person name="Grigoriev I.V."/>
            <person name="Nagy L.G."/>
            <person name="Martin F."/>
            <person name="Kauserud H."/>
        </authorList>
    </citation>
    <scope>NUCLEOTIDE SEQUENCE</scope>
    <source>
        <strain evidence="3">CBHHK188m</strain>
    </source>
</reference>
<dbReference type="EMBL" id="JARJLG010000112">
    <property type="protein sequence ID" value="KAJ7743451.1"/>
    <property type="molecule type" value="Genomic_DNA"/>
</dbReference>
<keyword evidence="4" id="KW-1185">Reference proteome</keyword>
<evidence type="ECO:0000313" key="4">
    <source>
        <dbReference type="Proteomes" id="UP001215280"/>
    </source>
</evidence>
<dbReference type="Pfam" id="PF08386">
    <property type="entry name" value="Abhydrolase_4"/>
    <property type="match status" value="1"/>
</dbReference>
<accession>A0AAD7IKJ9</accession>
<dbReference type="AlphaFoldDB" id="A0AAD7IKJ9"/>
<organism evidence="3 4">
    <name type="scientific">Mycena maculata</name>
    <dbReference type="NCBI Taxonomy" id="230809"/>
    <lineage>
        <taxon>Eukaryota</taxon>
        <taxon>Fungi</taxon>
        <taxon>Dikarya</taxon>
        <taxon>Basidiomycota</taxon>
        <taxon>Agaricomycotina</taxon>
        <taxon>Agaricomycetes</taxon>
        <taxon>Agaricomycetidae</taxon>
        <taxon>Agaricales</taxon>
        <taxon>Marasmiineae</taxon>
        <taxon>Mycenaceae</taxon>
        <taxon>Mycena</taxon>
    </lineage>
</organism>
<sequence>MDDASDSDGETVVASSRPCPPSSLVTEPRTSIAGAPRIAERICVAAGIARATVPTCSRMELPPPTLTTVYKADEGKQGQAGRSIAVTVTRSFGAPNTGFPLLVFGNTMDPGTPLVRAMKIGAAFPRAGLLTVDSPGHTSTAVPSTCVYEYLRAYFRNGTLPAAGAVCTLDSPIFLTTGNSTQTGGAKRGAVDDIPQEELRAAACDTRGRAQRWGLEVSVGARICYVPIQPFCDFFSTQS</sequence>
<feature type="domain" description="Peptidase S33 tripeptidyl aminopeptidase-like C-terminal" evidence="2">
    <location>
        <begin position="97"/>
        <end position="167"/>
    </location>
</feature>
<proteinExistence type="predicted"/>
<dbReference type="Proteomes" id="UP001215280">
    <property type="component" value="Unassembled WGS sequence"/>
</dbReference>
<comment type="caution">
    <text evidence="3">The sequence shown here is derived from an EMBL/GenBank/DDBJ whole genome shotgun (WGS) entry which is preliminary data.</text>
</comment>
<dbReference type="InterPro" id="IPR013595">
    <property type="entry name" value="Pept_S33_TAP-like_C"/>
</dbReference>